<gene>
    <name evidence="1" type="ORF">AB1Y20_007932</name>
</gene>
<name>A0AB34ISA4_PRYPA</name>
<reference evidence="1 2" key="1">
    <citation type="journal article" date="2024" name="Science">
        <title>Giant polyketide synthase enzymes in the biosynthesis of giant marine polyether toxins.</title>
        <authorList>
            <person name="Fallon T.R."/>
            <person name="Shende V.V."/>
            <person name="Wierzbicki I.H."/>
            <person name="Pendleton A.L."/>
            <person name="Watervoot N.F."/>
            <person name="Auber R.P."/>
            <person name="Gonzalez D.J."/>
            <person name="Wisecaver J.H."/>
            <person name="Moore B.S."/>
        </authorList>
    </citation>
    <scope>NUCLEOTIDE SEQUENCE [LARGE SCALE GENOMIC DNA]</scope>
    <source>
        <strain evidence="1 2">12B1</strain>
    </source>
</reference>
<dbReference type="AlphaFoldDB" id="A0AB34ISA4"/>
<accession>A0AB34ISA4</accession>
<dbReference type="EMBL" id="JBGBPQ010000018">
    <property type="protein sequence ID" value="KAL1507071.1"/>
    <property type="molecule type" value="Genomic_DNA"/>
</dbReference>
<keyword evidence="2" id="KW-1185">Reference proteome</keyword>
<protein>
    <submittedName>
        <fullName evidence="1">Uncharacterized protein</fullName>
    </submittedName>
</protein>
<organism evidence="1 2">
    <name type="scientific">Prymnesium parvum</name>
    <name type="common">Toxic golden alga</name>
    <dbReference type="NCBI Taxonomy" id="97485"/>
    <lineage>
        <taxon>Eukaryota</taxon>
        <taxon>Haptista</taxon>
        <taxon>Haptophyta</taxon>
        <taxon>Prymnesiophyceae</taxon>
        <taxon>Prymnesiales</taxon>
        <taxon>Prymnesiaceae</taxon>
        <taxon>Prymnesium</taxon>
    </lineage>
</organism>
<dbReference type="Proteomes" id="UP001515480">
    <property type="component" value="Unassembled WGS sequence"/>
</dbReference>
<evidence type="ECO:0000313" key="2">
    <source>
        <dbReference type="Proteomes" id="UP001515480"/>
    </source>
</evidence>
<sequence length="252" mass="28011">MPLHPIERASIDALNVLAERPTPLSKSNETMIALSGSMGQTMSHYAVLSAKSNAAAATLEVRQQQAEIIERKAEEEELCVRMLGEKMHSLVSMIDEKAQQASQLEQDIQAGERMAHLLEMHAMASSDQPEKSFPLDARRRDTLSQQLIARASDVTARMRGQRHVRHHQLRDVLARTAEVRAYVHAVSQVALFLAQGDAQAELRVALRGHFAVTEYAMGKIGEMCTKGFEPRALRTSEALLCADREDLNEICD</sequence>
<proteinExistence type="predicted"/>
<comment type="caution">
    <text evidence="1">The sequence shown here is derived from an EMBL/GenBank/DDBJ whole genome shotgun (WGS) entry which is preliminary data.</text>
</comment>
<evidence type="ECO:0000313" key="1">
    <source>
        <dbReference type="EMBL" id="KAL1507071.1"/>
    </source>
</evidence>